<protein>
    <submittedName>
        <fullName evidence="3">PR-1-like protein</fullName>
    </submittedName>
</protein>
<evidence type="ECO:0000313" key="3">
    <source>
        <dbReference type="EMBL" id="TEB39192.1"/>
    </source>
</evidence>
<evidence type="ECO:0000313" key="4">
    <source>
        <dbReference type="Proteomes" id="UP000298030"/>
    </source>
</evidence>
<dbReference type="PANTHER" id="PTHR10334">
    <property type="entry name" value="CYSTEINE-RICH SECRETORY PROTEIN-RELATED"/>
    <property type="match status" value="1"/>
</dbReference>
<accession>A0A4Y7U075</accession>
<evidence type="ECO:0000256" key="1">
    <source>
        <dbReference type="SAM" id="SignalP"/>
    </source>
</evidence>
<dbReference type="InterPro" id="IPR035940">
    <property type="entry name" value="CAP_sf"/>
</dbReference>
<dbReference type="Gene3D" id="3.40.33.10">
    <property type="entry name" value="CAP"/>
    <property type="match status" value="1"/>
</dbReference>
<keyword evidence="4" id="KW-1185">Reference proteome</keyword>
<dbReference type="Pfam" id="PF00188">
    <property type="entry name" value="CAP"/>
    <property type="match status" value="1"/>
</dbReference>
<dbReference type="SUPFAM" id="SSF55797">
    <property type="entry name" value="PR-1-like"/>
    <property type="match status" value="1"/>
</dbReference>
<gene>
    <name evidence="3" type="ORF">FA13DRAFT_1725164</name>
</gene>
<proteinExistence type="predicted"/>
<feature type="domain" description="SCP" evidence="2">
    <location>
        <begin position="39"/>
        <end position="166"/>
    </location>
</feature>
<evidence type="ECO:0000259" key="2">
    <source>
        <dbReference type="SMART" id="SM00198"/>
    </source>
</evidence>
<dbReference type="InterPro" id="IPR014044">
    <property type="entry name" value="CAP_dom"/>
</dbReference>
<dbReference type="InterPro" id="IPR001283">
    <property type="entry name" value="CRISP-related"/>
</dbReference>
<reference evidence="3 4" key="1">
    <citation type="journal article" date="2019" name="Nat. Ecol. Evol.">
        <title>Megaphylogeny resolves global patterns of mushroom evolution.</title>
        <authorList>
            <person name="Varga T."/>
            <person name="Krizsan K."/>
            <person name="Foldi C."/>
            <person name="Dima B."/>
            <person name="Sanchez-Garcia M."/>
            <person name="Sanchez-Ramirez S."/>
            <person name="Szollosi G.J."/>
            <person name="Szarkandi J.G."/>
            <person name="Papp V."/>
            <person name="Albert L."/>
            <person name="Andreopoulos W."/>
            <person name="Angelini C."/>
            <person name="Antonin V."/>
            <person name="Barry K.W."/>
            <person name="Bougher N.L."/>
            <person name="Buchanan P."/>
            <person name="Buyck B."/>
            <person name="Bense V."/>
            <person name="Catcheside P."/>
            <person name="Chovatia M."/>
            <person name="Cooper J."/>
            <person name="Damon W."/>
            <person name="Desjardin D."/>
            <person name="Finy P."/>
            <person name="Geml J."/>
            <person name="Haridas S."/>
            <person name="Hughes K."/>
            <person name="Justo A."/>
            <person name="Karasinski D."/>
            <person name="Kautmanova I."/>
            <person name="Kiss B."/>
            <person name="Kocsube S."/>
            <person name="Kotiranta H."/>
            <person name="LaButti K.M."/>
            <person name="Lechner B.E."/>
            <person name="Liimatainen K."/>
            <person name="Lipzen A."/>
            <person name="Lukacs Z."/>
            <person name="Mihaltcheva S."/>
            <person name="Morgado L.N."/>
            <person name="Niskanen T."/>
            <person name="Noordeloos M.E."/>
            <person name="Ohm R.A."/>
            <person name="Ortiz-Santana B."/>
            <person name="Ovrebo C."/>
            <person name="Racz N."/>
            <person name="Riley R."/>
            <person name="Savchenko A."/>
            <person name="Shiryaev A."/>
            <person name="Soop K."/>
            <person name="Spirin V."/>
            <person name="Szebenyi C."/>
            <person name="Tomsovsky M."/>
            <person name="Tulloss R.E."/>
            <person name="Uehling J."/>
            <person name="Grigoriev I.V."/>
            <person name="Vagvolgyi C."/>
            <person name="Papp T."/>
            <person name="Martin F.M."/>
            <person name="Miettinen O."/>
            <person name="Hibbett D.S."/>
            <person name="Nagy L.G."/>
        </authorList>
    </citation>
    <scope>NUCLEOTIDE SEQUENCE [LARGE SCALE GENOMIC DNA]</scope>
    <source>
        <strain evidence="3 4">FP101781</strain>
    </source>
</reference>
<dbReference type="SMART" id="SM00198">
    <property type="entry name" value="SCP"/>
    <property type="match status" value="1"/>
</dbReference>
<dbReference type="OrthoDB" id="337038at2759"/>
<feature type="signal peptide" evidence="1">
    <location>
        <begin position="1"/>
        <end position="24"/>
    </location>
</feature>
<feature type="chain" id="PRO_5021430078" evidence="1">
    <location>
        <begin position="25"/>
        <end position="174"/>
    </location>
</feature>
<dbReference type="Proteomes" id="UP000298030">
    <property type="component" value="Unassembled WGS sequence"/>
</dbReference>
<dbReference type="STRING" id="71717.A0A4Y7U075"/>
<dbReference type="EMBL" id="QPFP01000002">
    <property type="protein sequence ID" value="TEB39192.1"/>
    <property type="molecule type" value="Genomic_DNA"/>
</dbReference>
<dbReference type="AlphaFoldDB" id="A0A4Y7U075"/>
<organism evidence="3 4">
    <name type="scientific">Coprinellus micaceus</name>
    <name type="common">Glistening ink-cap mushroom</name>
    <name type="synonym">Coprinus micaceus</name>
    <dbReference type="NCBI Taxonomy" id="71717"/>
    <lineage>
        <taxon>Eukaryota</taxon>
        <taxon>Fungi</taxon>
        <taxon>Dikarya</taxon>
        <taxon>Basidiomycota</taxon>
        <taxon>Agaricomycotina</taxon>
        <taxon>Agaricomycetes</taxon>
        <taxon>Agaricomycetidae</taxon>
        <taxon>Agaricales</taxon>
        <taxon>Agaricineae</taxon>
        <taxon>Psathyrellaceae</taxon>
        <taxon>Coprinellus</taxon>
    </lineage>
</organism>
<dbReference type="PRINTS" id="PR00837">
    <property type="entry name" value="V5TPXLIKE"/>
</dbReference>
<name>A0A4Y7U075_COPMI</name>
<sequence>MILHFKRLAAVIFVLVGTVSSTGATSEGPRCSCKSEGQSERQQYLDAHNTVRGRYGAEDLVWDNAAATAAQVWADNCRFAHEDDSLYGENIAAGPSDLNIRSAIQFWADEESEYDPSNPQASHFTQVVWKSTTGVGCASAQCTGIFGIDLATFYVCKYSPPGNVLGEFDENVQF</sequence>
<comment type="caution">
    <text evidence="3">The sequence shown here is derived from an EMBL/GenBank/DDBJ whole genome shotgun (WGS) entry which is preliminary data.</text>
</comment>
<keyword evidence="1" id="KW-0732">Signal</keyword>